<comment type="caution">
    <text evidence="3">The sequence shown here is derived from an EMBL/GenBank/DDBJ whole genome shotgun (WGS) entry which is preliminary data.</text>
</comment>
<dbReference type="Gene3D" id="3.20.20.140">
    <property type="entry name" value="Metal-dependent hydrolases"/>
    <property type="match status" value="1"/>
</dbReference>
<dbReference type="Proteomes" id="UP000886100">
    <property type="component" value="Unassembled WGS sequence"/>
</dbReference>
<feature type="domain" description="Amidohydrolase-related" evidence="2">
    <location>
        <begin position="66"/>
        <end position="277"/>
    </location>
</feature>
<organism evidence="3">
    <name type="scientific">Thiolapillus brandeum</name>
    <dbReference type="NCBI Taxonomy" id="1076588"/>
    <lineage>
        <taxon>Bacteria</taxon>
        <taxon>Pseudomonadati</taxon>
        <taxon>Pseudomonadota</taxon>
        <taxon>Gammaproteobacteria</taxon>
        <taxon>Chromatiales</taxon>
        <taxon>Sedimenticolaceae</taxon>
        <taxon>Thiolapillus</taxon>
    </lineage>
</organism>
<name>A0A7C5MZQ5_9GAMM</name>
<dbReference type="PANTHER" id="PTHR21240:SF28">
    <property type="entry name" value="ISO-OROTATE DECARBOXYLASE (EUROFUNG)"/>
    <property type="match status" value="1"/>
</dbReference>
<dbReference type="GO" id="GO:0016787">
    <property type="term" value="F:hydrolase activity"/>
    <property type="evidence" value="ECO:0007669"/>
    <property type="project" value="InterPro"/>
</dbReference>
<keyword evidence="1" id="KW-0456">Lyase</keyword>
<evidence type="ECO:0000313" key="3">
    <source>
        <dbReference type="EMBL" id="HHH13280.1"/>
    </source>
</evidence>
<reference evidence="3" key="1">
    <citation type="journal article" date="2020" name="mSystems">
        <title>Genome- and Community-Level Interaction Insights into Carbon Utilization and Element Cycling Functions of Hydrothermarchaeota in Hydrothermal Sediment.</title>
        <authorList>
            <person name="Zhou Z."/>
            <person name="Liu Y."/>
            <person name="Xu W."/>
            <person name="Pan J."/>
            <person name="Luo Z.H."/>
            <person name="Li M."/>
        </authorList>
    </citation>
    <scope>NUCLEOTIDE SEQUENCE [LARGE SCALE GENOMIC DNA]</scope>
    <source>
        <strain evidence="3">HyVt-535</strain>
    </source>
</reference>
<dbReference type="Pfam" id="PF04909">
    <property type="entry name" value="Amidohydro_2"/>
    <property type="match status" value="1"/>
</dbReference>
<sequence>MKTLDFHVHLLNPGVRFDRPFDRLAVRFFARRLGMEPGRLYRDPFNAYVEALVTALRTSEKVEKACLFPVDARVDERGRELHRDRTVCASTGAVLEVSRRHPDLFVPFLSVNPLRPDALERLDRHFEAGCRGAKFLQNYWLVDTNDPRFVPYYEKLAALGLPLVIHLGDEFAIHSHPRYEGNDMLELPLACGVTVVAAHMSVGRLRHPVAPWRNLSRHPGHLDPEYFGLLELLEEKPNLYADLASMLVPLRARALPHLAGQGQVHHKLLFATDYPVPFTVGLNTHGLPRETVRRIAATENPFDRYAAVLLEFFPPDNPLWHNHRKLLAAAPAG</sequence>
<dbReference type="EMBL" id="DROM01000216">
    <property type="protein sequence ID" value="HHH13280.1"/>
    <property type="molecule type" value="Genomic_DNA"/>
</dbReference>
<dbReference type="PANTHER" id="PTHR21240">
    <property type="entry name" value="2-AMINO-3-CARBOXYLMUCONATE-6-SEMIALDEHYDE DECARBOXYLASE"/>
    <property type="match status" value="1"/>
</dbReference>
<gene>
    <name evidence="3" type="ORF">ENJ98_03505</name>
</gene>
<dbReference type="GO" id="GO:0016831">
    <property type="term" value="F:carboxy-lyase activity"/>
    <property type="evidence" value="ECO:0007669"/>
    <property type="project" value="InterPro"/>
</dbReference>
<dbReference type="GO" id="GO:0019748">
    <property type="term" value="P:secondary metabolic process"/>
    <property type="evidence" value="ECO:0007669"/>
    <property type="project" value="TreeGrafter"/>
</dbReference>
<proteinExistence type="predicted"/>
<accession>A0A7C5MZQ5</accession>
<dbReference type="InterPro" id="IPR006680">
    <property type="entry name" value="Amidohydro-rel"/>
</dbReference>
<protein>
    <submittedName>
        <fullName evidence="3">Mannonate dehydratase</fullName>
    </submittedName>
</protein>
<dbReference type="GO" id="GO:0005737">
    <property type="term" value="C:cytoplasm"/>
    <property type="evidence" value="ECO:0007669"/>
    <property type="project" value="TreeGrafter"/>
</dbReference>
<dbReference type="InterPro" id="IPR032465">
    <property type="entry name" value="ACMSD"/>
</dbReference>
<dbReference type="AlphaFoldDB" id="A0A7C5MZQ5"/>
<evidence type="ECO:0000259" key="2">
    <source>
        <dbReference type="Pfam" id="PF04909"/>
    </source>
</evidence>
<dbReference type="SUPFAM" id="SSF51556">
    <property type="entry name" value="Metallo-dependent hydrolases"/>
    <property type="match status" value="1"/>
</dbReference>
<evidence type="ECO:0000256" key="1">
    <source>
        <dbReference type="ARBA" id="ARBA00023239"/>
    </source>
</evidence>
<dbReference type="InterPro" id="IPR032466">
    <property type="entry name" value="Metal_Hydrolase"/>
</dbReference>